<evidence type="ECO:0000256" key="2">
    <source>
        <dbReference type="ARBA" id="ARBA00022679"/>
    </source>
</evidence>
<keyword evidence="2" id="KW-0808">Transferase</keyword>
<feature type="region of interest" description="Disordered" evidence="8">
    <location>
        <begin position="198"/>
        <end position="263"/>
    </location>
</feature>
<dbReference type="InterPro" id="IPR016135">
    <property type="entry name" value="UBQ-conjugating_enzyme/RWD"/>
</dbReference>
<evidence type="ECO:0000256" key="7">
    <source>
        <dbReference type="RuleBase" id="RU362109"/>
    </source>
</evidence>
<evidence type="ECO:0000256" key="3">
    <source>
        <dbReference type="ARBA" id="ARBA00022741"/>
    </source>
</evidence>
<comment type="similarity">
    <text evidence="7">Belongs to the ubiquitin-conjugating enzyme family.</text>
</comment>
<feature type="domain" description="UBC core" evidence="9">
    <location>
        <begin position="42"/>
        <end position="194"/>
    </location>
</feature>
<dbReference type="CDD" id="cd23804">
    <property type="entry name" value="UBCc_UBE2S"/>
    <property type="match status" value="1"/>
</dbReference>
<comment type="caution">
    <text evidence="10">The sequence shown here is derived from an EMBL/GenBank/DDBJ whole genome shotgun (WGS) entry which is preliminary data.</text>
</comment>
<evidence type="ECO:0000259" key="9">
    <source>
        <dbReference type="PROSITE" id="PS50127"/>
    </source>
</evidence>
<protein>
    <recommendedName>
        <fullName evidence="1">E2 ubiquitin-conjugating enzyme</fullName>
        <ecNumber evidence="1">2.3.2.23</ecNumber>
    </recommendedName>
</protein>
<dbReference type="Proteomes" id="UP001530400">
    <property type="component" value="Unassembled WGS sequence"/>
</dbReference>
<evidence type="ECO:0000256" key="6">
    <source>
        <dbReference type="PROSITE-ProRule" id="PRU10133"/>
    </source>
</evidence>
<dbReference type="PROSITE" id="PS50127">
    <property type="entry name" value="UBC_2"/>
    <property type="match status" value="1"/>
</dbReference>
<evidence type="ECO:0000256" key="8">
    <source>
        <dbReference type="SAM" id="MobiDB-lite"/>
    </source>
</evidence>
<evidence type="ECO:0000313" key="11">
    <source>
        <dbReference type="Proteomes" id="UP001530400"/>
    </source>
</evidence>
<dbReference type="InterPro" id="IPR050113">
    <property type="entry name" value="Ub_conjugating_enzyme"/>
</dbReference>
<organism evidence="10 11">
    <name type="scientific">Cyclotella atomus</name>
    <dbReference type="NCBI Taxonomy" id="382360"/>
    <lineage>
        <taxon>Eukaryota</taxon>
        <taxon>Sar</taxon>
        <taxon>Stramenopiles</taxon>
        <taxon>Ochrophyta</taxon>
        <taxon>Bacillariophyta</taxon>
        <taxon>Coscinodiscophyceae</taxon>
        <taxon>Thalassiosirophycidae</taxon>
        <taxon>Stephanodiscales</taxon>
        <taxon>Stephanodiscaceae</taxon>
        <taxon>Cyclotella</taxon>
    </lineage>
</organism>
<evidence type="ECO:0000256" key="1">
    <source>
        <dbReference type="ARBA" id="ARBA00012486"/>
    </source>
</evidence>
<keyword evidence="5 7" id="KW-0067">ATP-binding</keyword>
<dbReference type="InterPro" id="IPR023313">
    <property type="entry name" value="UBQ-conjugating_AS"/>
</dbReference>
<keyword evidence="11" id="KW-1185">Reference proteome</keyword>
<dbReference type="SMART" id="SM00212">
    <property type="entry name" value="UBCc"/>
    <property type="match status" value="1"/>
</dbReference>
<dbReference type="SUPFAM" id="SSF54495">
    <property type="entry name" value="UBC-like"/>
    <property type="match status" value="1"/>
</dbReference>
<dbReference type="PANTHER" id="PTHR24067">
    <property type="entry name" value="UBIQUITIN-CONJUGATING ENZYME E2"/>
    <property type="match status" value="1"/>
</dbReference>
<dbReference type="EC" id="2.3.2.23" evidence="1"/>
<dbReference type="EMBL" id="JALLPJ020000734">
    <property type="protein sequence ID" value="KAL3784259.1"/>
    <property type="molecule type" value="Genomic_DNA"/>
</dbReference>
<keyword evidence="4 7" id="KW-0833">Ubl conjugation pathway</keyword>
<name>A0ABD3P997_9STRA</name>
<dbReference type="PROSITE" id="PS00183">
    <property type="entry name" value="UBC_1"/>
    <property type="match status" value="1"/>
</dbReference>
<proteinExistence type="inferred from homology"/>
<dbReference type="GO" id="GO:0005524">
    <property type="term" value="F:ATP binding"/>
    <property type="evidence" value="ECO:0007669"/>
    <property type="project" value="UniProtKB-UniRule"/>
</dbReference>
<feature type="active site" description="Glycyl thioester intermediate" evidence="6">
    <location>
        <position position="132"/>
    </location>
</feature>
<sequence length="263" mass="28692">MQSSKPSQATSTSSLLPTSLIPTAARSASYGNNGNSENLPPRTLARVARDVRDLVKSPPEGVRLVLDGETGMPNSLSEILAEIEGPEQTPYHAHYFQLKLVISTDFPNTPPRGYFLTKIYHPNVDPQTGAICVNTLKKDWTPTTSLSHVLTVIRCLLIVPFPESSLNDEAGKNFMESYDEYARRAKLLAGVHGLKGWSTPVDDSNEEGQENNEEKDEEDGKMPAGVVSNALGKNGSRSNIVKSGGVSKSLEKKMNKKKSLKRL</sequence>
<evidence type="ECO:0000256" key="4">
    <source>
        <dbReference type="ARBA" id="ARBA00022786"/>
    </source>
</evidence>
<evidence type="ECO:0000256" key="5">
    <source>
        <dbReference type="ARBA" id="ARBA00022840"/>
    </source>
</evidence>
<dbReference type="InterPro" id="IPR000608">
    <property type="entry name" value="UBC"/>
</dbReference>
<dbReference type="GO" id="GO:0061631">
    <property type="term" value="F:ubiquitin conjugating enzyme activity"/>
    <property type="evidence" value="ECO:0007669"/>
    <property type="project" value="UniProtKB-EC"/>
</dbReference>
<evidence type="ECO:0000313" key="10">
    <source>
        <dbReference type="EMBL" id="KAL3784259.1"/>
    </source>
</evidence>
<reference evidence="10 11" key="1">
    <citation type="submission" date="2024-10" db="EMBL/GenBank/DDBJ databases">
        <title>Updated reference genomes for cyclostephanoid diatoms.</title>
        <authorList>
            <person name="Roberts W.R."/>
            <person name="Alverson A.J."/>
        </authorList>
    </citation>
    <scope>NUCLEOTIDE SEQUENCE [LARGE SCALE GENOMIC DNA]</scope>
    <source>
        <strain evidence="10 11">AJA010-31</strain>
    </source>
</reference>
<feature type="compositionally biased region" description="Basic residues" evidence="8">
    <location>
        <begin position="254"/>
        <end position="263"/>
    </location>
</feature>
<accession>A0ABD3P997</accession>
<gene>
    <name evidence="10" type="ORF">ACHAWO_005036</name>
</gene>
<keyword evidence="3 7" id="KW-0547">Nucleotide-binding</keyword>
<dbReference type="FunFam" id="3.10.110.10:FF:000031">
    <property type="entry name" value="Ubiquitin-conjugating enzyme E2 22"/>
    <property type="match status" value="1"/>
</dbReference>
<dbReference type="Gene3D" id="3.10.110.10">
    <property type="entry name" value="Ubiquitin Conjugating Enzyme"/>
    <property type="match status" value="1"/>
</dbReference>
<dbReference type="AlphaFoldDB" id="A0ABD3P997"/>
<feature type="compositionally biased region" description="Acidic residues" evidence="8">
    <location>
        <begin position="203"/>
        <end position="219"/>
    </location>
</feature>
<dbReference type="Pfam" id="PF00179">
    <property type="entry name" value="UQ_con"/>
    <property type="match status" value="1"/>
</dbReference>